<evidence type="ECO:0000256" key="1">
    <source>
        <dbReference type="ARBA" id="ARBA00001946"/>
    </source>
</evidence>
<dbReference type="InterPro" id="IPR015912">
    <property type="entry name" value="Phosphofructokinase_CS"/>
</dbReference>
<evidence type="ECO:0000256" key="9">
    <source>
        <dbReference type="ARBA" id="ARBA00022777"/>
    </source>
</evidence>
<dbReference type="InterPro" id="IPR022953">
    <property type="entry name" value="ATP_PFK"/>
</dbReference>
<dbReference type="InterPro" id="IPR000023">
    <property type="entry name" value="Phosphofructokinase_dom"/>
</dbReference>
<evidence type="ECO:0000256" key="7">
    <source>
        <dbReference type="ARBA" id="ARBA00022723"/>
    </source>
</evidence>
<dbReference type="EMBL" id="CAWUON010000026">
    <property type="protein sequence ID" value="CAK7267269.1"/>
    <property type="molecule type" value="Genomic_DNA"/>
</dbReference>
<feature type="binding site" description="in other chain" evidence="14">
    <location>
        <begin position="228"/>
        <end position="230"/>
    </location>
    <ligand>
        <name>substrate</name>
        <note>ligand shared between dimeric partners</note>
    </ligand>
</feature>
<feature type="domain" description="Phosphofructokinase" evidence="16">
    <location>
        <begin position="427"/>
        <end position="724"/>
    </location>
</feature>
<dbReference type="EC" id="2.7.1.11" evidence="14"/>
<feature type="binding site" evidence="14">
    <location>
        <position position="599"/>
    </location>
    <ligand>
        <name>beta-D-fructose 2,6-bisphosphate</name>
        <dbReference type="ChEBI" id="CHEBI:58579"/>
        <note>allosteric activator; ligand shared between dimeric partners</note>
    </ligand>
</feature>
<keyword evidence="5 14" id="KW-0021">Allosteric enzyme</keyword>
<comment type="cofactor">
    <cofactor evidence="1 14">
        <name>Mg(2+)</name>
        <dbReference type="ChEBI" id="CHEBI:18420"/>
    </cofactor>
</comment>
<feature type="region of interest" description="C-terminal regulatory PFK domain 2" evidence="14">
    <location>
        <begin position="427"/>
        <end position="817"/>
    </location>
</feature>
<evidence type="ECO:0000256" key="6">
    <source>
        <dbReference type="ARBA" id="ARBA00022679"/>
    </source>
</evidence>
<comment type="similarity">
    <text evidence="14">Belongs to the phosphofructokinase type A (PFKA) family. ATP-dependent PFK group I subfamily. Eukaryotic two domain clade 'E' sub-subfamily.</text>
</comment>
<dbReference type="NCBIfam" id="TIGR02478">
    <property type="entry name" value="6PF1K_euk"/>
    <property type="match status" value="1"/>
</dbReference>
<evidence type="ECO:0000256" key="15">
    <source>
        <dbReference type="PIRNR" id="PIRNR000533"/>
    </source>
</evidence>
<comment type="pathway">
    <text evidence="3 14 15">Carbohydrate degradation; glycolysis; D-glyceraldehyde 3-phosphate and glycerone phosphate from D-glucose: step 3/4.</text>
</comment>
<dbReference type="PRINTS" id="PR00476">
    <property type="entry name" value="PHFRCTKINASE"/>
</dbReference>
<comment type="activity regulation">
    <text evidence="14">Allosterically activated by ADP, AMP, or fructose 2,6-bisphosphate, and allosterically inhibited by ATP or citrate.</text>
</comment>
<feature type="binding site" description="in other chain" evidence="14">
    <location>
        <position position="770"/>
    </location>
    <ligand>
        <name>beta-D-fructose 2,6-bisphosphate</name>
        <dbReference type="ChEBI" id="CHEBI:58579"/>
        <note>allosteric activator; ligand shared between dimeric partners</note>
    </ligand>
</feature>
<evidence type="ECO:0000256" key="5">
    <source>
        <dbReference type="ARBA" id="ARBA00022533"/>
    </source>
</evidence>
<evidence type="ECO:0000259" key="16">
    <source>
        <dbReference type="Pfam" id="PF00365"/>
    </source>
</evidence>
<comment type="caution">
    <text evidence="17">The sequence shown here is derived from an EMBL/GenBank/DDBJ whole genome shotgun (WGS) entry which is preliminary data.</text>
</comment>
<keyword evidence="9 14" id="KW-0418">Kinase</keyword>
<dbReference type="InterPro" id="IPR035966">
    <property type="entry name" value="PKF_sf"/>
</dbReference>
<keyword evidence="8 14" id="KW-0547">Nucleotide-binding</keyword>
<evidence type="ECO:0000313" key="17">
    <source>
        <dbReference type="EMBL" id="CAK7267269.1"/>
    </source>
</evidence>
<dbReference type="Proteomes" id="UP001642502">
    <property type="component" value="Unassembled WGS sequence"/>
</dbReference>
<keyword evidence="10 14" id="KW-0067">ATP-binding</keyword>
<evidence type="ECO:0000256" key="12">
    <source>
        <dbReference type="ARBA" id="ARBA00023152"/>
    </source>
</evidence>
<feature type="binding site" evidence="14">
    <location>
        <begin position="108"/>
        <end position="109"/>
    </location>
    <ligand>
        <name>ATP</name>
        <dbReference type="ChEBI" id="CHEBI:30616"/>
    </ligand>
</feature>
<organism evidence="17 18">
    <name type="scientific">Sporothrix epigloea</name>
    <dbReference type="NCBI Taxonomy" id="1892477"/>
    <lineage>
        <taxon>Eukaryota</taxon>
        <taxon>Fungi</taxon>
        <taxon>Dikarya</taxon>
        <taxon>Ascomycota</taxon>
        <taxon>Pezizomycotina</taxon>
        <taxon>Sordariomycetes</taxon>
        <taxon>Sordariomycetidae</taxon>
        <taxon>Ophiostomatales</taxon>
        <taxon>Ophiostomataceae</taxon>
        <taxon>Sporothrix</taxon>
    </lineage>
</organism>
<dbReference type="PANTHER" id="PTHR13697:SF4">
    <property type="entry name" value="ATP-DEPENDENT 6-PHOSPHOFRUCTOKINASE"/>
    <property type="match status" value="1"/>
</dbReference>
<name>A0ABP0DHJ6_9PEZI</name>
<dbReference type="SUPFAM" id="SSF53784">
    <property type="entry name" value="Phosphofructokinase"/>
    <property type="match status" value="2"/>
</dbReference>
<feature type="active site" description="Proton acceptor" evidence="14">
    <location>
        <position position="186"/>
    </location>
</feature>
<feature type="binding site" evidence="14">
    <location>
        <position position="314"/>
    </location>
    <ligand>
        <name>substrate</name>
        <note>ligand shared between dimeric partners</note>
    </ligand>
</feature>
<keyword evidence="7 14" id="KW-0479">Metal-binding</keyword>
<evidence type="ECO:0000256" key="13">
    <source>
        <dbReference type="ARBA" id="ARBA00048070"/>
    </source>
</evidence>
<accession>A0ABP0DHJ6</accession>
<feature type="binding site" description="in other chain" evidence="14">
    <location>
        <position position="503"/>
    </location>
    <ligand>
        <name>beta-D-fructose 2,6-bisphosphate</name>
        <dbReference type="ChEBI" id="CHEBI:58579"/>
        <note>allosteric activator; ligand shared between dimeric partners</note>
    </ligand>
</feature>
<dbReference type="Gene3D" id="3.40.50.460">
    <property type="entry name" value="Phosphofructokinase domain"/>
    <property type="match status" value="2"/>
</dbReference>
<feature type="binding site" description="in other chain" evidence="14">
    <location>
        <position position="284"/>
    </location>
    <ligand>
        <name>substrate</name>
        <note>ligand shared between dimeric partners</note>
    </ligand>
</feature>
<feature type="binding site" description="in other chain" evidence="14">
    <location>
        <begin position="698"/>
        <end position="701"/>
    </location>
    <ligand>
        <name>beta-D-fructose 2,6-bisphosphate</name>
        <dbReference type="ChEBI" id="CHEBI:58579"/>
        <note>allosteric activator; ligand shared between dimeric partners</note>
    </ligand>
</feature>
<comment type="similarity">
    <text evidence="15">Belongs to the phosphofructokinase type A (PFKA) family. ATP-dependent PFK group I subfamily. Eukaryotic two domain clade "E" sub-subfamily.</text>
</comment>
<evidence type="ECO:0000256" key="14">
    <source>
        <dbReference type="HAMAP-Rule" id="MF_03184"/>
    </source>
</evidence>
<dbReference type="Gene3D" id="3.40.50.450">
    <property type="match status" value="2"/>
</dbReference>
<feature type="binding site" evidence="14">
    <location>
        <position position="692"/>
    </location>
    <ligand>
        <name>beta-D-fructose 2,6-bisphosphate</name>
        <dbReference type="ChEBI" id="CHEBI:58579"/>
        <note>allosteric activator; ligand shared between dimeric partners</note>
    </ligand>
</feature>
<keyword evidence="6 14" id="KW-0808">Transferase</keyword>
<feature type="binding site" description="in other chain" evidence="14">
    <location>
        <begin position="184"/>
        <end position="186"/>
    </location>
    <ligand>
        <name>substrate</name>
        <note>ligand shared between dimeric partners</note>
    </ligand>
</feature>
<keyword evidence="4 14" id="KW-0963">Cytoplasm</keyword>
<evidence type="ECO:0000256" key="11">
    <source>
        <dbReference type="ARBA" id="ARBA00022842"/>
    </source>
</evidence>
<feature type="binding site" description="in other chain" evidence="14">
    <location>
        <position position="666"/>
    </location>
    <ligand>
        <name>beta-D-fructose 2,6-bisphosphate</name>
        <dbReference type="ChEBI" id="CHEBI:58579"/>
        <note>allosteric activator; ligand shared between dimeric partners</note>
    </ligand>
</feature>
<comment type="catalytic activity">
    <reaction evidence="13 14 15">
        <text>beta-D-fructose 6-phosphate + ATP = beta-D-fructose 1,6-bisphosphate + ADP + H(+)</text>
        <dbReference type="Rhea" id="RHEA:16109"/>
        <dbReference type="ChEBI" id="CHEBI:15378"/>
        <dbReference type="ChEBI" id="CHEBI:30616"/>
        <dbReference type="ChEBI" id="CHEBI:32966"/>
        <dbReference type="ChEBI" id="CHEBI:57634"/>
        <dbReference type="ChEBI" id="CHEBI:456216"/>
        <dbReference type="EC" id="2.7.1.11"/>
    </reaction>
</comment>
<feature type="binding site" evidence="14">
    <location>
        <begin position="138"/>
        <end position="141"/>
    </location>
    <ligand>
        <name>ATP</name>
        <dbReference type="ChEBI" id="CHEBI:30616"/>
    </ligand>
</feature>
<feature type="domain" description="Phosphofructokinase" evidence="16">
    <location>
        <begin position="37"/>
        <end position="345"/>
    </location>
</feature>
<evidence type="ECO:0000313" key="18">
    <source>
        <dbReference type="Proteomes" id="UP001642502"/>
    </source>
</evidence>
<evidence type="ECO:0000256" key="8">
    <source>
        <dbReference type="ARBA" id="ARBA00022741"/>
    </source>
</evidence>
<evidence type="ECO:0000256" key="2">
    <source>
        <dbReference type="ARBA" id="ARBA00004496"/>
    </source>
</evidence>
<feature type="region of interest" description="Interdomain linker" evidence="14">
    <location>
        <begin position="413"/>
        <end position="426"/>
    </location>
</feature>
<feature type="binding site" evidence="14">
    <location>
        <position position="221"/>
    </location>
    <ligand>
        <name>substrate</name>
        <note>ligand shared between dimeric partners</note>
    </ligand>
</feature>
<evidence type="ECO:0000256" key="3">
    <source>
        <dbReference type="ARBA" id="ARBA00004679"/>
    </source>
</evidence>
<sequence length="817" mass="88663">MASMSPVANTSNDACAFAGAATTSSAAADGSVVRKKKIAIMTSGGDSPGMNGVVRACVRMAIHLGCDAFCVYEGYEGLVRGGDYIRKMEWHDVRGWLSEGGTLIGTARCMDFYERPGRVKAAKNMVLNGIDALIICGGDGSLTGADRFRAEWPSLLKELVDTKELTQEEIAPYAYLNIVGLVGSIDNDLSGTDATIGCYSALARICEMVDYIEATASSHSRAFVIEVMGRHCGWLALMAGVATGADFIFIPEKPREDNWRDEMCAVIQRHRKLGKRKTIVIVAEGAHDRYGNHISPEMIHKLLADKDGLALDTRITTLGHVQRGGTAVAYDRMLSTLQGVEAVRAVIEATPETETCVIAITENKIVRKPLMEAVQATKSVAKAIEAHDFDLAMSLRDTEFSDQYRSYMMTTTVQLDKKLLPTEKRMKIGFINVGAPAGGMNAAIRAGVAYCLSRGHEPLAIHNGFAGFARHHGDKPLGAVRPFDWLEVDGWASKGGSEIGTNRELPGESGMEDIANLVEQYRFDGLFLIGGFEAFHAVSQLRKAREQFPSLCIPMALLPATVSNNVPGTEYSLGSDTCLNELVSYCDKIKQSASATRRRVFVIETQGGRCGYIATVAGLGVGASAVYTPEEGVSLDMLAADVRHLKEVFAHDKGQSRAGRLILVNEKASSVYHAKLIADIIREEAHNRFESRDSIPGHVQQGGVPSAMDRCRATRLAIKCIEHLETFGCNAHNRVKKDPLSAAVIGIKGASVVFSPMETLEANETDWPNRRQKASYWYDMKEVVDVLGGRPSHTSPERDLTGFAAKDAKRGIYEGGL</sequence>
<dbReference type="Pfam" id="PF00365">
    <property type="entry name" value="PFK"/>
    <property type="match status" value="2"/>
</dbReference>
<keyword evidence="12 14" id="KW-0324">Glycolysis</keyword>
<feature type="binding site" description="in other chain" evidence="14">
    <location>
        <begin position="320"/>
        <end position="323"/>
    </location>
    <ligand>
        <name>substrate</name>
        <note>ligand shared between dimeric partners</note>
    </ligand>
</feature>
<evidence type="ECO:0000256" key="10">
    <source>
        <dbReference type="ARBA" id="ARBA00022840"/>
    </source>
</evidence>
<comment type="subunit">
    <text evidence="14">Homotetramer.</text>
</comment>
<feature type="binding site" description="in other chain" evidence="14">
    <location>
        <begin position="606"/>
        <end position="608"/>
    </location>
    <ligand>
        <name>beta-D-fructose 2,6-bisphosphate</name>
        <dbReference type="ChEBI" id="CHEBI:58579"/>
        <note>allosteric activator; ligand shared between dimeric partners</note>
    </ligand>
</feature>
<dbReference type="PANTHER" id="PTHR13697">
    <property type="entry name" value="PHOSPHOFRUCTOKINASE"/>
    <property type="match status" value="1"/>
</dbReference>
<feature type="region of interest" description="N-terminal catalytic PFK domain 1" evidence="14">
    <location>
        <begin position="1"/>
        <end position="412"/>
    </location>
</feature>
<comment type="subcellular location">
    <subcellularLocation>
        <location evidence="2 14">Cytoplasm</location>
    </subcellularLocation>
</comment>
<protein>
    <recommendedName>
        <fullName evidence="14">ATP-dependent 6-phosphofructokinase</fullName>
        <shortName evidence="14">ATP-PFK</shortName>
        <shortName evidence="14">Phosphofructokinase</shortName>
        <ecNumber evidence="14">2.7.1.11</ecNumber>
    </recommendedName>
    <alternativeName>
        <fullName evidence="14">Phosphohexokinase</fullName>
    </alternativeName>
</protein>
<dbReference type="PIRSF" id="PIRSF000533">
    <property type="entry name" value="ATP_PFK_euk"/>
    <property type="match status" value="1"/>
</dbReference>
<dbReference type="PROSITE" id="PS00433">
    <property type="entry name" value="PHOSPHOFRUCTOKINASE"/>
    <property type="match status" value="2"/>
</dbReference>
<dbReference type="InterPro" id="IPR009161">
    <property type="entry name" value="6-Pfructokinase_euk"/>
</dbReference>
<feature type="binding site" evidence="14">
    <location>
        <position position="139"/>
    </location>
    <ligand>
        <name>Mg(2+)</name>
        <dbReference type="ChEBI" id="CHEBI:18420"/>
        <note>catalytic</note>
    </ligand>
</feature>
<feature type="binding site" evidence="14">
    <location>
        <position position="45"/>
    </location>
    <ligand>
        <name>ATP</name>
        <dbReference type="ChEBI" id="CHEBI:30616"/>
    </ligand>
</feature>
<keyword evidence="18" id="KW-1185">Reference proteome</keyword>
<gene>
    <name evidence="17" type="primary">PFK1</name>
    <name evidence="17" type="ORF">SEPCBS119000_002456</name>
</gene>
<evidence type="ECO:0000256" key="4">
    <source>
        <dbReference type="ARBA" id="ARBA00022490"/>
    </source>
</evidence>
<keyword evidence="11 14" id="KW-0460">Magnesium</keyword>
<proteinExistence type="inferred from homology"/>
<comment type="function">
    <text evidence="14">Catalyzes the phosphorylation of D-fructose 6-phosphate to fructose 1,6-bisphosphate by ATP, the first committing step of glycolysis.</text>
</comment>
<dbReference type="HAMAP" id="MF_03184">
    <property type="entry name" value="Phosphofructokinase_I_E"/>
    <property type="match status" value="1"/>
</dbReference>
<dbReference type="GO" id="GO:0003872">
    <property type="term" value="F:6-phosphofructokinase activity"/>
    <property type="evidence" value="ECO:0007669"/>
    <property type="project" value="UniProtKB-EC"/>
</dbReference>
<reference evidence="17 18" key="1">
    <citation type="submission" date="2024-01" db="EMBL/GenBank/DDBJ databases">
        <authorList>
            <person name="Allen C."/>
            <person name="Tagirdzhanova G."/>
        </authorList>
    </citation>
    <scope>NUCLEOTIDE SEQUENCE [LARGE SCALE GENOMIC DNA]</scope>
    <source>
        <strain evidence="17 18">CBS 119000</strain>
    </source>
</reference>
<feature type="binding site" description="in other chain" evidence="14">
    <location>
        <begin position="561"/>
        <end position="565"/>
    </location>
    <ligand>
        <name>beta-D-fructose 2,6-bisphosphate</name>
        <dbReference type="ChEBI" id="CHEBI:58579"/>
        <note>allosteric activator; ligand shared between dimeric partners</note>
    </ligand>
</feature>